<accession>A0ABY4GU89</accession>
<dbReference type="EMBL" id="CP095074">
    <property type="protein sequence ID" value="UOQ91506.1"/>
    <property type="molecule type" value="Genomic_DNA"/>
</dbReference>
<dbReference type="PROSITE" id="PS00397">
    <property type="entry name" value="RECOMBINASES_1"/>
    <property type="match status" value="1"/>
</dbReference>
<evidence type="ECO:0000256" key="1">
    <source>
        <dbReference type="PROSITE-ProRule" id="PRU10137"/>
    </source>
</evidence>
<keyword evidence="3" id="KW-1185">Reference proteome</keyword>
<dbReference type="Gene3D" id="3.40.50.1390">
    <property type="entry name" value="Resolvase, N-terminal catalytic domain"/>
    <property type="match status" value="1"/>
</dbReference>
<feature type="active site" description="O-(5'-phospho-DNA)-serine intermediate" evidence="1">
    <location>
        <position position="9"/>
    </location>
</feature>
<protein>
    <recommendedName>
        <fullName evidence="4">Resolvase/invertase-type recombinase catalytic domain-containing protein</fullName>
    </recommendedName>
</protein>
<evidence type="ECO:0000313" key="2">
    <source>
        <dbReference type="EMBL" id="UOQ91506.1"/>
    </source>
</evidence>
<dbReference type="Proteomes" id="UP000831880">
    <property type="component" value="Chromosome"/>
</dbReference>
<organism evidence="2 3">
    <name type="scientific">Halobacillus shinanisalinarum</name>
    <dbReference type="NCBI Taxonomy" id="2932258"/>
    <lineage>
        <taxon>Bacteria</taxon>
        <taxon>Bacillati</taxon>
        <taxon>Bacillota</taxon>
        <taxon>Bacilli</taxon>
        <taxon>Bacillales</taxon>
        <taxon>Bacillaceae</taxon>
        <taxon>Halobacillus</taxon>
    </lineage>
</organism>
<name>A0ABY4GU89_9BACI</name>
<dbReference type="SUPFAM" id="SSF53041">
    <property type="entry name" value="Resolvase-like"/>
    <property type="match status" value="1"/>
</dbReference>
<sequence length="78" mass="8815">MLFEYARVSTKDQNLHMQFDALKKYGVGSWPPHIAHISGPLYTGTGLNRFKGYRMALNAAGIEFKTDDMYESIGALSW</sequence>
<proteinExistence type="predicted"/>
<dbReference type="InterPro" id="IPR006118">
    <property type="entry name" value="Recombinase_CS"/>
</dbReference>
<evidence type="ECO:0008006" key="4">
    <source>
        <dbReference type="Google" id="ProtNLM"/>
    </source>
</evidence>
<dbReference type="InterPro" id="IPR036162">
    <property type="entry name" value="Resolvase-like_N_sf"/>
</dbReference>
<evidence type="ECO:0000313" key="3">
    <source>
        <dbReference type="Proteomes" id="UP000831880"/>
    </source>
</evidence>
<dbReference type="RefSeq" id="WP_244751119.1">
    <property type="nucleotide sequence ID" value="NZ_CP095074.1"/>
</dbReference>
<gene>
    <name evidence="2" type="ORF">MUO14_13025</name>
</gene>
<reference evidence="2 3" key="1">
    <citation type="submission" date="2022-04" db="EMBL/GenBank/DDBJ databases">
        <title>Halobacillus sp. isolated from saltern.</title>
        <authorList>
            <person name="Won M."/>
            <person name="Lee C.-M."/>
            <person name="Woen H.-Y."/>
            <person name="Kwon S.-W."/>
        </authorList>
    </citation>
    <scope>NUCLEOTIDE SEQUENCE [LARGE SCALE GENOMIC DNA]</scope>
    <source>
        <strain evidence="2 3">SSTM10-2</strain>
    </source>
</reference>